<comment type="caution">
    <text evidence="2">The sequence shown here is derived from an EMBL/GenBank/DDBJ whole genome shotgun (WGS) entry which is preliminary data.</text>
</comment>
<dbReference type="Pfam" id="PF07508">
    <property type="entry name" value="Recombinase"/>
    <property type="match status" value="1"/>
</dbReference>
<name>A0A420ADK6_SPHD1</name>
<evidence type="ECO:0000313" key="3">
    <source>
        <dbReference type="Proteomes" id="UP000286246"/>
    </source>
</evidence>
<dbReference type="InterPro" id="IPR050639">
    <property type="entry name" value="SSR_resolvase"/>
</dbReference>
<dbReference type="GO" id="GO:0003677">
    <property type="term" value="F:DNA binding"/>
    <property type="evidence" value="ECO:0007669"/>
    <property type="project" value="InterPro"/>
</dbReference>
<organism evidence="2 3">
    <name type="scientific">Sphingobacterium detergens</name>
    <dbReference type="NCBI Taxonomy" id="1145106"/>
    <lineage>
        <taxon>Bacteria</taxon>
        <taxon>Pseudomonadati</taxon>
        <taxon>Bacteroidota</taxon>
        <taxon>Sphingobacteriia</taxon>
        <taxon>Sphingobacteriales</taxon>
        <taxon>Sphingobacteriaceae</taxon>
        <taxon>Sphingobacterium</taxon>
    </lineage>
</organism>
<dbReference type="Gene3D" id="3.90.1750.20">
    <property type="entry name" value="Putative Large Serine Recombinase, Chain B, Domain 2"/>
    <property type="match status" value="1"/>
</dbReference>
<dbReference type="GO" id="GO:0000150">
    <property type="term" value="F:DNA strand exchange activity"/>
    <property type="evidence" value="ECO:0007669"/>
    <property type="project" value="InterPro"/>
</dbReference>
<protein>
    <submittedName>
        <fullName evidence="2">Recombinase</fullName>
    </submittedName>
</protein>
<dbReference type="PANTHER" id="PTHR30461">
    <property type="entry name" value="DNA-INVERTASE FROM LAMBDOID PROPHAGE"/>
    <property type="match status" value="1"/>
</dbReference>
<dbReference type="InterPro" id="IPR038109">
    <property type="entry name" value="DNA_bind_recomb_sf"/>
</dbReference>
<feature type="domain" description="Recombinase" evidence="1">
    <location>
        <begin position="90"/>
        <end position="200"/>
    </location>
</feature>
<accession>A0A420ADK6</accession>
<proteinExistence type="predicted"/>
<evidence type="ECO:0000259" key="1">
    <source>
        <dbReference type="PROSITE" id="PS51737"/>
    </source>
</evidence>
<dbReference type="OrthoDB" id="9815006at2"/>
<gene>
    <name evidence="2" type="ORF">DFQ12_5470</name>
</gene>
<evidence type="ECO:0000313" key="2">
    <source>
        <dbReference type="EMBL" id="RKE42557.1"/>
    </source>
</evidence>
<dbReference type="AlphaFoldDB" id="A0A420ADK6"/>
<dbReference type="PROSITE" id="PS51737">
    <property type="entry name" value="RECOMBINASE_DNA_BIND"/>
    <property type="match status" value="1"/>
</dbReference>
<dbReference type="EMBL" id="RAPY01000008">
    <property type="protein sequence ID" value="RKE42557.1"/>
    <property type="molecule type" value="Genomic_DNA"/>
</dbReference>
<dbReference type="PANTHER" id="PTHR30461:SF23">
    <property type="entry name" value="DNA RECOMBINASE-RELATED"/>
    <property type="match status" value="1"/>
</dbReference>
<keyword evidence="3" id="KW-1185">Reference proteome</keyword>
<dbReference type="Proteomes" id="UP000286246">
    <property type="component" value="Unassembled WGS sequence"/>
</dbReference>
<reference evidence="2 3" key="1">
    <citation type="submission" date="2018-09" db="EMBL/GenBank/DDBJ databases">
        <title>Genomic Encyclopedia of Type Strains, Phase III (KMG-III): the genomes of soil and plant-associated and newly described type strains.</title>
        <authorList>
            <person name="Whitman W."/>
        </authorList>
    </citation>
    <scope>NUCLEOTIDE SEQUENCE [LARGE SCALE GENOMIC DNA]</scope>
    <source>
        <strain evidence="2 3">CECT 7938</strain>
    </source>
</reference>
<dbReference type="InterPro" id="IPR011109">
    <property type="entry name" value="DNA_bind_recombinase_dom"/>
</dbReference>
<sequence>MVVAELTRFSRITGDAINMVTKIQSLYDVRIVSASRGSIYDCMDHNSFFIMGLEFLMGNSESIKRQNDINAGIYTAKAVKGLWIQGGRAPFGYKKEGNNGERRLVVDESEAIVVRYIYDAYIAGVALYKIKEKALEMGLNRTATTAVERILTNPLYYGFHQVKAWKQNPGGLFPLKNHEPIIEATTWKLVNEKIKRGNKERKIYDDQIPLRGALRCHCGKLLTGAASKGKMGTYYYYYKCSIASSHNNINAERAHRQLSGALELMSLPEKLISSIKEKSEIEMDITLREHKTLLKQRQIEYEQTGEKLMSIEEKWITNRIQHDTYERWHNELTIKKESLKEQIDKLRHNGDKTYSLLRDQLFYLSDLNYVYTEANTIEKQELIKMVFGDFLYYENGIYRTPYIMGTFVRNELKMREMGYLYYTKKRDN</sequence>